<accession>A0A0G0G673</accession>
<organism evidence="2 3">
    <name type="scientific">Candidatus Roizmanbacteria bacterium GW2011_GWC2_37_13</name>
    <dbReference type="NCBI Taxonomy" id="1618486"/>
    <lineage>
        <taxon>Bacteria</taxon>
        <taxon>Candidatus Roizmaniibacteriota</taxon>
    </lineage>
</organism>
<sequence length="125" mass="14422">MLKTSQAKERRKSKMKPFKPNYSGNKFLVESCQRIRMQDILRSSREKLKEALLEAEIETSGVKVGLTTSKTYNNGIRFWFKCPGCQARIAVLYKHPITGKVGCRNCLSLEYRSRKYKGMIEAKLP</sequence>
<reference evidence="2 3" key="1">
    <citation type="journal article" date="2015" name="Nature">
        <title>rRNA introns, odd ribosomes, and small enigmatic genomes across a large radiation of phyla.</title>
        <authorList>
            <person name="Brown C.T."/>
            <person name="Hug L.A."/>
            <person name="Thomas B.C."/>
            <person name="Sharon I."/>
            <person name="Castelle C.J."/>
            <person name="Singh A."/>
            <person name="Wilkins M.J."/>
            <person name="Williams K.H."/>
            <person name="Banfield J.F."/>
        </authorList>
    </citation>
    <scope>NUCLEOTIDE SEQUENCE [LARGE SCALE GENOMIC DNA]</scope>
</reference>
<feature type="region of interest" description="Disordered" evidence="1">
    <location>
        <begin position="1"/>
        <end position="21"/>
    </location>
</feature>
<gene>
    <name evidence="2" type="ORF">US40_C0007G0056</name>
</gene>
<dbReference type="AlphaFoldDB" id="A0A0G0G673"/>
<dbReference type="Proteomes" id="UP000034917">
    <property type="component" value="Unassembled WGS sequence"/>
</dbReference>
<comment type="caution">
    <text evidence="2">The sequence shown here is derived from an EMBL/GenBank/DDBJ whole genome shotgun (WGS) entry which is preliminary data.</text>
</comment>
<name>A0A0G0G673_9BACT</name>
<evidence type="ECO:0000313" key="2">
    <source>
        <dbReference type="EMBL" id="KKQ25557.1"/>
    </source>
</evidence>
<evidence type="ECO:0000313" key="3">
    <source>
        <dbReference type="Proteomes" id="UP000034917"/>
    </source>
</evidence>
<evidence type="ECO:0000256" key="1">
    <source>
        <dbReference type="SAM" id="MobiDB-lite"/>
    </source>
</evidence>
<protein>
    <submittedName>
        <fullName evidence="2">Uncharacterized protein</fullName>
    </submittedName>
</protein>
<proteinExistence type="predicted"/>
<dbReference type="EMBL" id="LBSV01000007">
    <property type="protein sequence ID" value="KKQ25557.1"/>
    <property type="molecule type" value="Genomic_DNA"/>
</dbReference>